<keyword evidence="3" id="KW-0804">Transcription</keyword>
<dbReference type="InterPro" id="IPR018060">
    <property type="entry name" value="HTH_AraC"/>
</dbReference>
<dbReference type="Pfam" id="PF12833">
    <property type="entry name" value="HTH_18"/>
    <property type="match status" value="1"/>
</dbReference>
<evidence type="ECO:0000259" key="4">
    <source>
        <dbReference type="PROSITE" id="PS01124"/>
    </source>
</evidence>
<dbReference type="GO" id="GO:0043565">
    <property type="term" value="F:sequence-specific DNA binding"/>
    <property type="evidence" value="ECO:0007669"/>
    <property type="project" value="InterPro"/>
</dbReference>
<dbReference type="EMBL" id="RKMK01000052">
    <property type="protein sequence ID" value="RXG85969.1"/>
    <property type="molecule type" value="Genomic_DNA"/>
</dbReference>
<sequence length="208" mass="22575">MSGVLHIYLPLSHFSLGNSDIKVDKSAIGSLSYESAFDDPLLAEIGCAIASELQTQTSAGSLLIEGLASCLAARLVQKYTGASIGQSIVSLARGALDRRRLQRVLEYIEANLESDLNLDLMASIACLSRYHFARAFKQAVGQPPHRYVSARRLDRAKALLTQSDRSLVDIALALSFSDQASFTRAFRQATGQAPGQFRQLFGSQQDGH</sequence>
<accession>A0A4Q0Q981</accession>
<protein>
    <submittedName>
        <fullName evidence="5">Helix-turn-helix domain-containing protein</fullName>
    </submittedName>
</protein>
<keyword evidence="1" id="KW-0805">Transcription regulation</keyword>
<dbReference type="PRINTS" id="PR00032">
    <property type="entry name" value="HTHARAC"/>
</dbReference>
<dbReference type="SUPFAM" id="SSF46689">
    <property type="entry name" value="Homeodomain-like"/>
    <property type="match status" value="2"/>
</dbReference>
<evidence type="ECO:0000256" key="3">
    <source>
        <dbReference type="ARBA" id="ARBA00023163"/>
    </source>
</evidence>
<dbReference type="PANTHER" id="PTHR46796:SF14">
    <property type="entry name" value="TRANSCRIPTIONAL REGULATORY PROTEIN"/>
    <property type="match status" value="1"/>
</dbReference>
<reference evidence="5 6" key="1">
    <citation type="submission" date="2018-11" db="EMBL/GenBank/DDBJ databases">
        <title>Bradyrhizobium sp. nov., isolated from effective nodules of peanut in China.</title>
        <authorList>
            <person name="Li Y."/>
        </authorList>
    </citation>
    <scope>NUCLEOTIDE SEQUENCE [LARGE SCALE GENOMIC DNA]</scope>
    <source>
        <strain evidence="5 6">CCBAU 51770</strain>
    </source>
</reference>
<organism evidence="5 6">
    <name type="scientific">Bradyrhizobium zhanjiangense</name>
    <dbReference type="NCBI Taxonomy" id="1325107"/>
    <lineage>
        <taxon>Bacteria</taxon>
        <taxon>Pseudomonadati</taxon>
        <taxon>Pseudomonadota</taxon>
        <taxon>Alphaproteobacteria</taxon>
        <taxon>Hyphomicrobiales</taxon>
        <taxon>Nitrobacteraceae</taxon>
        <taxon>Bradyrhizobium</taxon>
    </lineage>
</organism>
<proteinExistence type="predicted"/>
<name>A0A4Q0Q981_9BRAD</name>
<evidence type="ECO:0000256" key="1">
    <source>
        <dbReference type="ARBA" id="ARBA00023015"/>
    </source>
</evidence>
<dbReference type="Proteomes" id="UP000290174">
    <property type="component" value="Unassembled WGS sequence"/>
</dbReference>
<evidence type="ECO:0000256" key="2">
    <source>
        <dbReference type="ARBA" id="ARBA00023125"/>
    </source>
</evidence>
<dbReference type="InterPro" id="IPR050204">
    <property type="entry name" value="AraC_XylS_family_regulators"/>
</dbReference>
<feature type="domain" description="HTH araC/xylS-type" evidence="4">
    <location>
        <begin position="102"/>
        <end position="200"/>
    </location>
</feature>
<dbReference type="Gene3D" id="1.10.10.60">
    <property type="entry name" value="Homeodomain-like"/>
    <property type="match status" value="2"/>
</dbReference>
<dbReference type="PROSITE" id="PS01124">
    <property type="entry name" value="HTH_ARAC_FAMILY_2"/>
    <property type="match status" value="1"/>
</dbReference>
<keyword evidence="2" id="KW-0238">DNA-binding</keyword>
<dbReference type="SMART" id="SM00342">
    <property type="entry name" value="HTH_ARAC"/>
    <property type="match status" value="1"/>
</dbReference>
<dbReference type="PANTHER" id="PTHR46796">
    <property type="entry name" value="HTH-TYPE TRANSCRIPTIONAL ACTIVATOR RHAS-RELATED"/>
    <property type="match status" value="1"/>
</dbReference>
<dbReference type="AlphaFoldDB" id="A0A4Q0Q981"/>
<evidence type="ECO:0000313" key="5">
    <source>
        <dbReference type="EMBL" id="RXG85969.1"/>
    </source>
</evidence>
<dbReference type="GO" id="GO:0003700">
    <property type="term" value="F:DNA-binding transcription factor activity"/>
    <property type="evidence" value="ECO:0007669"/>
    <property type="project" value="InterPro"/>
</dbReference>
<dbReference type="InterPro" id="IPR009057">
    <property type="entry name" value="Homeodomain-like_sf"/>
</dbReference>
<gene>
    <name evidence="5" type="ORF">EAS61_34765</name>
</gene>
<evidence type="ECO:0000313" key="6">
    <source>
        <dbReference type="Proteomes" id="UP000290174"/>
    </source>
</evidence>
<dbReference type="InterPro" id="IPR020449">
    <property type="entry name" value="Tscrpt_reg_AraC-type_HTH"/>
</dbReference>
<comment type="caution">
    <text evidence="5">The sequence shown here is derived from an EMBL/GenBank/DDBJ whole genome shotgun (WGS) entry which is preliminary data.</text>
</comment>